<dbReference type="GO" id="GO:0006325">
    <property type="term" value="P:chromatin organization"/>
    <property type="evidence" value="ECO:0007669"/>
    <property type="project" value="UniProtKB-KW"/>
</dbReference>
<evidence type="ECO:0000256" key="8">
    <source>
        <dbReference type="ARBA" id="ARBA00023242"/>
    </source>
</evidence>
<feature type="compositionally biased region" description="Basic and acidic residues" evidence="10">
    <location>
        <begin position="127"/>
        <end position="146"/>
    </location>
</feature>
<dbReference type="FunFam" id="2.60.120.340:FF:000004">
    <property type="entry name" value="Histone deacetylase HDT1"/>
    <property type="match status" value="1"/>
</dbReference>
<proteinExistence type="evidence at transcript level"/>
<feature type="compositionally biased region" description="Acidic residues" evidence="10">
    <location>
        <begin position="102"/>
        <end position="118"/>
    </location>
</feature>
<comment type="similarity">
    <text evidence="2">Belongs to the histone deacetylase HD2 family.</text>
</comment>
<dbReference type="EMBL" id="BT145798">
    <property type="protein sequence ID" value="AFK45592.1"/>
    <property type="molecule type" value="mRNA"/>
</dbReference>
<evidence type="ECO:0000256" key="1">
    <source>
        <dbReference type="ARBA" id="ARBA00004604"/>
    </source>
</evidence>
<dbReference type="EMBL" id="CM001218">
    <property type="protein sequence ID" value="KEH38943.1"/>
    <property type="molecule type" value="Genomic_DNA"/>
</dbReference>
<feature type="compositionally biased region" description="Polar residues" evidence="10">
    <location>
        <begin position="283"/>
        <end position="294"/>
    </location>
</feature>
<feature type="compositionally biased region" description="Acidic residues" evidence="10">
    <location>
        <begin position="167"/>
        <end position="208"/>
    </location>
</feature>
<evidence type="ECO:0000256" key="5">
    <source>
        <dbReference type="ARBA" id="ARBA00022853"/>
    </source>
</evidence>
<keyword evidence="9" id="KW-0479">Metal-binding</keyword>
<keyword evidence="5" id="KW-0156">Chromatin regulator</keyword>
<evidence type="ECO:0000256" key="9">
    <source>
        <dbReference type="PROSITE-ProRule" id="PRU00042"/>
    </source>
</evidence>
<reference evidence="14" key="4">
    <citation type="submission" date="2015-04" db="UniProtKB">
        <authorList>
            <consortium name="EnsemblPlants"/>
        </authorList>
    </citation>
    <scope>IDENTIFICATION</scope>
    <source>
        <strain evidence="14">cv. Jemalong A17</strain>
    </source>
</reference>
<reference evidence="12" key="2">
    <citation type="submission" date="2012-05" db="EMBL/GenBank/DDBJ databases">
        <authorList>
            <person name="Krishnakumar V."/>
            <person name="Cheung F."/>
            <person name="Xiao Y."/>
            <person name="Chan A."/>
            <person name="Moskal W.A."/>
            <person name="Town C.D."/>
        </authorList>
    </citation>
    <scope>NUCLEOTIDE SEQUENCE</scope>
</reference>
<keyword evidence="7" id="KW-0804">Transcription</keyword>
<dbReference type="Proteomes" id="UP000002051">
    <property type="component" value="Chromosome 2"/>
</dbReference>
<evidence type="ECO:0000256" key="7">
    <source>
        <dbReference type="ARBA" id="ARBA00023163"/>
    </source>
</evidence>
<feature type="compositionally biased region" description="Basic and acidic residues" evidence="10">
    <location>
        <begin position="209"/>
        <end position="222"/>
    </location>
</feature>
<reference evidence="13 15" key="3">
    <citation type="journal article" date="2014" name="BMC Genomics">
        <title>An improved genome release (version Mt4.0) for the model legume Medicago truncatula.</title>
        <authorList>
            <person name="Tang H."/>
            <person name="Krishnakumar V."/>
            <person name="Bidwell S."/>
            <person name="Rosen B."/>
            <person name="Chan A."/>
            <person name="Zhou S."/>
            <person name="Gentzbittel L."/>
            <person name="Childs K.L."/>
            <person name="Yandell M."/>
            <person name="Gundlach H."/>
            <person name="Mayer K.F."/>
            <person name="Schwartz D.C."/>
            <person name="Town C.D."/>
        </authorList>
    </citation>
    <scope>GENOME REANNOTATION</scope>
    <source>
        <strain evidence="13">A17</strain>
        <strain evidence="14 15">cv. Jemalong A17</strain>
    </source>
</reference>
<dbReference type="GO" id="GO:0016787">
    <property type="term" value="F:hydrolase activity"/>
    <property type="evidence" value="ECO:0007669"/>
    <property type="project" value="UniProtKB-KW"/>
</dbReference>
<dbReference type="KEGG" id="mtr:25487509"/>
<dbReference type="Pfam" id="PF17800">
    <property type="entry name" value="NPL"/>
    <property type="match status" value="1"/>
</dbReference>
<dbReference type="HOGENOM" id="CLU_061903_0_0_1"/>
<keyword evidence="3" id="KW-0678">Repressor</keyword>
<keyword evidence="4" id="KW-0378">Hydrolase</keyword>
<evidence type="ECO:0000313" key="15">
    <source>
        <dbReference type="Proteomes" id="UP000002051"/>
    </source>
</evidence>
<dbReference type="GO" id="GO:0005730">
    <property type="term" value="C:nucleolus"/>
    <property type="evidence" value="ECO:0007669"/>
    <property type="project" value="UniProtKB-SubCell"/>
</dbReference>
<evidence type="ECO:0000256" key="2">
    <source>
        <dbReference type="ARBA" id="ARBA00006673"/>
    </source>
</evidence>
<reference evidence="13 15" key="1">
    <citation type="journal article" date="2011" name="Nature">
        <title>The Medicago genome provides insight into the evolution of rhizobial symbioses.</title>
        <authorList>
            <person name="Young N.D."/>
            <person name="Debelle F."/>
            <person name="Oldroyd G.E."/>
            <person name="Geurts R."/>
            <person name="Cannon S.B."/>
            <person name="Udvardi M.K."/>
            <person name="Benedito V.A."/>
            <person name="Mayer K.F."/>
            <person name="Gouzy J."/>
            <person name="Schoof H."/>
            <person name="Van de Peer Y."/>
            <person name="Proost S."/>
            <person name="Cook D.R."/>
            <person name="Meyers B.C."/>
            <person name="Spannagl M."/>
            <person name="Cheung F."/>
            <person name="De Mita S."/>
            <person name="Krishnakumar V."/>
            <person name="Gundlach H."/>
            <person name="Zhou S."/>
            <person name="Mudge J."/>
            <person name="Bharti A.K."/>
            <person name="Murray J.D."/>
            <person name="Naoumkina M.A."/>
            <person name="Rosen B."/>
            <person name="Silverstein K.A."/>
            <person name="Tang H."/>
            <person name="Rombauts S."/>
            <person name="Zhao P.X."/>
            <person name="Zhou P."/>
            <person name="Barbe V."/>
            <person name="Bardou P."/>
            <person name="Bechner M."/>
            <person name="Bellec A."/>
            <person name="Berger A."/>
            <person name="Berges H."/>
            <person name="Bidwell S."/>
            <person name="Bisseling T."/>
            <person name="Choisne N."/>
            <person name="Couloux A."/>
            <person name="Denny R."/>
            <person name="Deshpande S."/>
            <person name="Dai X."/>
            <person name="Doyle J.J."/>
            <person name="Dudez A.M."/>
            <person name="Farmer A.D."/>
            <person name="Fouteau S."/>
            <person name="Franken C."/>
            <person name="Gibelin C."/>
            <person name="Gish J."/>
            <person name="Goldstein S."/>
            <person name="Gonzalez A.J."/>
            <person name="Green P.J."/>
            <person name="Hallab A."/>
            <person name="Hartog M."/>
            <person name="Hua A."/>
            <person name="Humphray S.J."/>
            <person name="Jeong D.H."/>
            <person name="Jing Y."/>
            <person name="Jocker A."/>
            <person name="Kenton S.M."/>
            <person name="Kim D.J."/>
            <person name="Klee K."/>
            <person name="Lai H."/>
            <person name="Lang C."/>
            <person name="Lin S."/>
            <person name="Macmil S.L."/>
            <person name="Magdelenat G."/>
            <person name="Matthews L."/>
            <person name="McCorrison J."/>
            <person name="Monaghan E.L."/>
            <person name="Mun J.H."/>
            <person name="Najar F.Z."/>
            <person name="Nicholson C."/>
            <person name="Noirot C."/>
            <person name="O'Bleness M."/>
            <person name="Paule C.R."/>
            <person name="Poulain J."/>
            <person name="Prion F."/>
            <person name="Qin B."/>
            <person name="Qu C."/>
            <person name="Retzel E.F."/>
            <person name="Riddle C."/>
            <person name="Sallet E."/>
            <person name="Samain S."/>
            <person name="Samson N."/>
            <person name="Sanders I."/>
            <person name="Saurat O."/>
            <person name="Scarpelli C."/>
            <person name="Schiex T."/>
            <person name="Segurens B."/>
            <person name="Severin A.J."/>
            <person name="Sherrier D.J."/>
            <person name="Shi R."/>
            <person name="Sims S."/>
            <person name="Singer S.R."/>
            <person name="Sinharoy S."/>
            <person name="Sterck L."/>
            <person name="Viollet A."/>
            <person name="Wang B.B."/>
            <person name="Wang K."/>
            <person name="Wang M."/>
            <person name="Wang X."/>
            <person name="Warfsmann J."/>
            <person name="Weissenbach J."/>
            <person name="White D.D."/>
            <person name="White J.D."/>
            <person name="Wiley G.B."/>
            <person name="Wincker P."/>
            <person name="Xing Y."/>
            <person name="Yang L."/>
            <person name="Yao Z."/>
            <person name="Ying F."/>
            <person name="Zhai J."/>
            <person name="Zhou L."/>
            <person name="Zuber A."/>
            <person name="Denarie J."/>
            <person name="Dixon R.A."/>
            <person name="May G.D."/>
            <person name="Schwartz D.C."/>
            <person name="Rogers J."/>
            <person name="Quetier F."/>
            <person name="Town C.D."/>
            <person name="Roe B.A."/>
        </authorList>
    </citation>
    <scope>NUCLEOTIDE SEQUENCE [LARGE SCALE GENOMIC DNA]</scope>
    <source>
        <strain evidence="13">A17</strain>
        <strain evidence="14 15">cv. Jemalong A17</strain>
    </source>
</reference>
<gene>
    <name evidence="14" type="primary">25487509</name>
    <name evidence="13" type="ordered locus">MTR_2g084815</name>
</gene>
<dbReference type="EnsemblPlants" id="KEH38943">
    <property type="protein sequence ID" value="KEH38943"/>
    <property type="gene ID" value="MTR_2g084815"/>
</dbReference>
<dbReference type="ExpressionAtlas" id="I3SZA0">
    <property type="expression patterns" value="differential"/>
</dbReference>
<evidence type="ECO:0000256" key="10">
    <source>
        <dbReference type="SAM" id="MobiDB-lite"/>
    </source>
</evidence>
<keyword evidence="6" id="KW-0805">Transcription regulation</keyword>
<organism evidence="12">
    <name type="scientific">Medicago truncatula</name>
    <name type="common">Barrel medic</name>
    <name type="synonym">Medicago tribuloides</name>
    <dbReference type="NCBI Taxonomy" id="3880"/>
    <lineage>
        <taxon>Eukaryota</taxon>
        <taxon>Viridiplantae</taxon>
        <taxon>Streptophyta</taxon>
        <taxon>Embryophyta</taxon>
        <taxon>Tracheophyta</taxon>
        <taxon>Spermatophyta</taxon>
        <taxon>Magnoliopsida</taxon>
        <taxon>eudicotyledons</taxon>
        <taxon>Gunneridae</taxon>
        <taxon>Pentapetalae</taxon>
        <taxon>rosids</taxon>
        <taxon>fabids</taxon>
        <taxon>Fabales</taxon>
        <taxon>Fabaceae</taxon>
        <taxon>Papilionoideae</taxon>
        <taxon>50 kb inversion clade</taxon>
        <taxon>NPAAA clade</taxon>
        <taxon>Hologalegina</taxon>
        <taxon>IRL clade</taxon>
        <taxon>Trifolieae</taxon>
        <taxon>Medicago</taxon>
    </lineage>
</organism>
<sequence length="302" mass="32646">MEFWGAEVKVGETIKIDPYDLEAAAIHISQVALGEAKKDKPNESVVIYLKVGEQKLVLGTLTKDKIPQISLDIVLEKEFELSHNSKAASVHFCGYKAYYEDNDDSEEEGETDSEDEDIPLITTEQNGKPEPKAEELKVSEPKKADAKNAAPAKNAATAKHVKVVDPKDEDSDDDDESDDEIGSSDDEMENADSDSEDEDDSDEDDEEETPVKKVDQGKKRPNESASKTPISSKKSKNATPEKTDGKKAGHTATPHPKKGGKTPNSDAKTPKSGGGLSCSSCSKTFNSETGLTQHSKAKHGAK</sequence>
<accession>I3SZA0</accession>
<evidence type="ECO:0000313" key="12">
    <source>
        <dbReference type="EMBL" id="AFK45592.1"/>
    </source>
</evidence>
<feature type="compositionally biased region" description="Polar residues" evidence="10">
    <location>
        <begin position="223"/>
        <end position="238"/>
    </location>
</feature>
<protein>
    <submittedName>
        <fullName evidence="13">Histone deacetylase 2a, putative</fullName>
    </submittedName>
</protein>
<keyword evidence="9" id="KW-0862">Zinc</keyword>
<comment type="subcellular location">
    <subcellularLocation>
        <location evidence="1">Nucleus</location>
        <location evidence="1">Nucleolus</location>
    </subcellularLocation>
</comment>
<dbReference type="InterPro" id="IPR041232">
    <property type="entry name" value="NPL"/>
</dbReference>
<dbReference type="Gene3D" id="2.60.120.340">
    <property type="entry name" value="Nucleoplasmin core domain"/>
    <property type="match status" value="1"/>
</dbReference>
<keyword evidence="8" id="KW-0539">Nucleus</keyword>
<keyword evidence="9" id="KW-0863">Zinc-finger</keyword>
<dbReference type="AlphaFoldDB" id="I3SZA0"/>
<feature type="region of interest" description="Disordered" evidence="10">
    <location>
        <begin position="102"/>
        <end position="302"/>
    </location>
</feature>
<evidence type="ECO:0000256" key="3">
    <source>
        <dbReference type="ARBA" id="ARBA00022491"/>
    </source>
</evidence>
<evidence type="ECO:0000313" key="13">
    <source>
        <dbReference type="EMBL" id="KEH38943.1"/>
    </source>
</evidence>
<evidence type="ECO:0000313" key="14">
    <source>
        <dbReference type="EnsemblPlants" id="KEH38943"/>
    </source>
</evidence>
<dbReference type="OrthoDB" id="2019803at2759"/>
<name>I3SZA0_MEDTR</name>
<dbReference type="GO" id="GO:0008270">
    <property type="term" value="F:zinc ion binding"/>
    <property type="evidence" value="ECO:0007669"/>
    <property type="project" value="UniProtKB-KW"/>
</dbReference>
<evidence type="ECO:0000256" key="6">
    <source>
        <dbReference type="ARBA" id="ARBA00023015"/>
    </source>
</evidence>
<keyword evidence="15" id="KW-1185">Reference proteome</keyword>
<dbReference type="PROSITE" id="PS50157">
    <property type="entry name" value="ZINC_FINGER_C2H2_2"/>
    <property type="match status" value="1"/>
</dbReference>
<feature type="domain" description="C2H2-type" evidence="11">
    <location>
        <begin position="276"/>
        <end position="302"/>
    </location>
</feature>
<evidence type="ECO:0000256" key="4">
    <source>
        <dbReference type="ARBA" id="ARBA00022801"/>
    </source>
</evidence>
<dbReference type="PROSITE" id="PS00028">
    <property type="entry name" value="ZINC_FINGER_C2H2_1"/>
    <property type="match status" value="1"/>
</dbReference>
<dbReference type="InterPro" id="IPR013087">
    <property type="entry name" value="Znf_C2H2_type"/>
</dbReference>
<evidence type="ECO:0000259" key="11">
    <source>
        <dbReference type="PROSITE" id="PS50157"/>
    </source>
</evidence>
<feature type="compositionally biased region" description="Low complexity" evidence="10">
    <location>
        <begin position="147"/>
        <end position="158"/>
    </location>
</feature>